<keyword evidence="4 7" id="KW-0812">Transmembrane</keyword>
<dbReference type="GO" id="GO:0055085">
    <property type="term" value="P:transmembrane transport"/>
    <property type="evidence" value="ECO:0007669"/>
    <property type="project" value="InterPro"/>
</dbReference>
<dbReference type="InterPro" id="IPR000515">
    <property type="entry name" value="MetI-like"/>
</dbReference>
<evidence type="ECO:0000259" key="8">
    <source>
        <dbReference type="PROSITE" id="PS50928"/>
    </source>
</evidence>
<keyword evidence="5 7" id="KW-1133">Transmembrane helix</keyword>
<keyword evidence="2 7" id="KW-0813">Transport</keyword>
<protein>
    <submittedName>
        <fullName evidence="9">ABC-type sugar transport system, permease component</fullName>
    </submittedName>
</protein>
<dbReference type="InterPro" id="IPR035906">
    <property type="entry name" value="MetI-like_sf"/>
</dbReference>
<dbReference type="Gene3D" id="1.10.3720.10">
    <property type="entry name" value="MetI-like"/>
    <property type="match status" value="1"/>
</dbReference>
<feature type="transmembrane region" description="Helical" evidence="7">
    <location>
        <begin position="82"/>
        <end position="101"/>
    </location>
</feature>
<dbReference type="STRING" id="872970.SAMN04488134_104206"/>
<dbReference type="AlphaFoldDB" id="A0A1H8MMH0"/>
<feature type="domain" description="ABC transmembrane type-1" evidence="8">
    <location>
        <begin position="75"/>
        <end position="298"/>
    </location>
</feature>
<feature type="transmembrane region" description="Helical" evidence="7">
    <location>
        <begin position="225"/>
        <end position="247"/>
    </location>
</feature>
<keyword evidence="9" id="KW-0762">Sugar transport</keyword>
<dbReference type="GO" id="GO:0005886">
    <property type="term" value="C:plasma membrane"/>
    <property type="evidence" value="ECO:0007669"/>
    <property type="project" value="UniProtKB-SubCell"/>
</dbReference>
<proteinExistence type="inferred from homology"/>
<evidence type="ECO:0000256" key="7">
    <source>
        <dbReference type="RuleBase" id="RU363032"/>
    </source>
</evidence>
<dbReference type="PANTHER" id="PTHR43227">
    <property type="entry name" value="BLL4140 PROTEIN"/>
    <property type="match status" value="1"/>
</dbReference>
<name>A0A1H8MMH0_9BACI</name>
<comment type="similarity">
    <text evidence="7">Belongs to the binding-protein-dependent transport system permease family.</text>
</comment>
<accession>A0A1H8MMH0</accession>
<evidence type="ECO:0000256" key="5">
    <source>
        <dbReference type="ARBA" id="ARBA00022989"/>
    </source>
</evidence>
<evidence type="ECO:0000256" key="6">
    <source>
        <dbReference type="ARBA" id="ARBA00023136"/>
    </source>
</evidence>
<evidence type="ECO:0000313" key="10">
    <source>
        <dbReference type="Proteomes" id="UP000199300"/>
    </source>
</evidence>
<feature type="transmembrane region" description="Helical" evidence="7">
    <location>
        <begin position="21"/>
        <end position="45"/>
    </location>
</feature>
<keyword evidence="10" id="KW-1185">Reference proteome</keyword>
<dbReference type="Proteomes" id="UP000199300">
    <property type="component" value="Unassembled WGS sequence"/>
</dbReference>
<feature type="transmembrane region" description="Helical" evidence="7">
    <location>
        <begin position="274"/>
        <end position="294"/>
    </location>
</feature>
<evidence type="ECO:0000256" key="4">
    <source>
        <dbReference type="ARBA" id="ARBA00022692"/>
    </source>
</evidence>
<keyword evidence="6 7" id="KW-0472">Membrane</keyword>
<dbReference type="SUPFAM" id="SSF161098">
    <property type="entry name" value="MetI-like"/>
    <property type="match status" value="1"/>
</dbReference>
<evidence type="ECO:0000256" key="2">
    <source>
        <dbReference type="ARBA" id="ARBA00022448"/>
    </source>
</evidence>
<dbReference type="CDD" id="cd06261">
    <property type="entry name" value="TM_PBP2"/>
    <property type="match status" value="1"/>
</dbReference>
<comment type="subcellular location">
    <subcellularLocation>
        <location evidence="1 7">Cell membrane</location>
        <topology evidence="1 7">Multi-pass membrane protein</topology>
    </subcellularLocation>
</comment>
<reference evidence="9 10" key="1">
    <citation type="submission" date="2016-10" db="EMBL/GenBank/DDBJ databases">
        <authorList>
            <person name="de Groot N.N."/>
        </authorList>
    </citation>
    <scope>NUCLEOTIDE SEQUENCE [LARGE SCALE GENOMIC DNA]</scope>
    <source>
        <strain evidence="9 10">CGMCC 1.10434</strain>
    </source>
</reference>
<evidence type="ECO:0000256" key="3">
    <source>
        <dbReference type="ARBA" id="ARBA00022475"/>
    </source>
</evidence>
<feature type="transmembrane region" description="Helical" evidence="7">
    <location>
        <begin position="113"/>
        <end position="132"/>
    </location>
</feature>
<organism evidence="9 10">
    <name type="scientific">Amphibacillus marinus</name>
    <dbReference type="NCBI Taxonomy" id="872970"/>
    <lineage>
        <taxon>Bacteria</taxon>
        <taxon>Bacillati</taxon>
        <taxon>Bacillota</taxon>
        <taxon>Bacilli</taxon>
        <taxon>Bacillales</taxon>
        <taxon>Bacillaceae</taxon>
        <taxon>Amphibacillus</taxon>
    </lineage>
</organism>
<evidence type="ECO:0000313" key="9">
    <source>
        <dbReference type="EMBL" id="SEO18326.1"/>
    </source>
</evidence>
<dbReference type="PROSITE" id="PS50928">
    <property type="entry name" value="ABC_TM1"/>
    <property type="match status" value="1"/>
</dbReference>
<dbReference type="PANTHER" id="PTHR43227:SF3">
    <property type="entry name" value="BINDING-PROTEIN-DEPENDENT TRANSPORT SYSTEMS INNER MEMBRANE COMPONENT"/>
    <property type="match status" value="1"/>
</dbReference>
<dbReference type="RefSeq" id="WP_091496701.1">
    <property type="nucleotide sequence ID" value="NZ_FODJ01000004.1"/>
</dbReference>
<feature type="transmembrane region" description="Helical" evidence="7">
    <location>
        <begin position="186"/>
        <end position="204"/>
    </location>
</feature>
<sequence>MIVSKRKPTLEERRGRWAWVFIAPWLLGFTLLFAVPLIQSMFYSFSELSLSPTGLQLDFKGMANYRNALMEHVDYNRTLTEAVLNMLLNVPLVVIFSLFVAQLLNQQFKGRMIARVIFFLPVILASGVIASIESGDFLQSAIMGGGNDPATGAGSMLRSFELERLLIQSGMNELFVTYLTGSVDRIYEIVSAAGVQIIIFLAGLQAIAPQLYEAAKIEGATGYEAFWKITFPMISPLILTNVIYTVIDAFTSNDMTTLIQETAFRQFDFGLSAAMSWIYFIIIALILLITTYSINRKVFYQ</sequence>
<gene>
    <name evidence="9" type="ORF">SAMN04488134_104206</name>
</gene>
<evidence type="ECO:0000256" key="1">
    <source>
        <dbReference type="ARBA" id="ARBA00004651"/>
    </source>
</evidence>
<dbReference type="InterPro" id="IPR050809">
    <property type="entry name" value="UgpAE/MalFG_permease"/>
</dbReference>
<dbReference type="Pfam" id="PF00528">
    <property type="entry name" value="BPD_transp_1"/>
    <property type="match status" value="1"/>
</dbReference>
<dbReference type="OrthoDB" id="9788108at2"/>
<keyword evidence="3" id="KW-1003">Cell membrane</keyword>
<dbReference type="EMBL" id="FODJ01000004">
    <property type="protein sequence ID" value="SEO18326.1"/>
    <property type="molecule type" value="Genomic_DNA"/>
</dbReference>